<dbReference type="InterPro" id="IPR016125">
    <property type="entry name" value="Peptidase_C15-like"/>
</dbReference>
<keyword evidence="4" id="KW-0378">Hydrolase</keyword>
<keyword evidence="2" id="KW-0963">Cytoplasm</keyword>
<dbReference type="AlphaFoldDB" id="A0A1N5SIC3"/>
<dbReference type="Gene3D" id="3.40.630.20">
    <property type="entry name" value="Peptidase C15, pyroglutamyl peptidase I-like"/>
    <property type="match status" value="1"/>
</dbReference>
<dbReference type="Pfam" id="PF01470">
    <property type="entry name" value="Peptidase_C15"/>
    <property type="match status" value="1"/>
</dbReference>
<evidence type="ECO:0000313" key="7">
    <source>
        <dbReference type="EMBL" id="SIM35803.1"/>
    </source>
</evidence>
<dbReference type="InterPro" id="IPR000816">
    <property type="entry name" value="Peptidase_C15"/>
</dbReference>
<protein>
    <recommendedName>
        <fullName evidence="6">Pyroglutamyl-peptidase I</fullName>
        <ecNumber evidence="6">3.4.19.3</ecNumber>
    </recommendedName>
</protein>
<dbReference type="CDD" id="cd00501">
    <property type="entry name" value="Peptidase_C15"/>
    <property type="match status" value="1"/>
</dbReference>
<dbReference type="PROSITE" id="PS01334">
    <property type="entry name" value="PYRASE_CYS"/>
    <property type="match status" value="1"/>
</dbReference>
<sequence>MNNKVLITGFEPFLEFTDNPSKILAEYFDGRIEDNIEYHGKVLPVDYSLIESRLVEAIDKINPVLIIGTGLAAGRSKMSIEKIGMNYKHSTNPDNSGKTVNGEKIDQSFPDGMFSMLHVESLVDELNFMGIPAEISFSAGAYLCNNALFIILRECRKRNIKGGFIHLPVNTEYAAKLMRKNYPSLPVNLMIEGLRHAVQSEILKI</sequence>
<evidence type="ECO:0000256" key="1">
    <source>
        <dbReference type="ARBA" id="ARBA00006641"/>
    </source>
</evidence>
<name>A0A1N5SIC3_9ARCH</name>
<evidence type="ECO:0000256" key="6">
    <source>
        <dbReference type="PROSITE-ProRule" id="PRU10077"/>
    </source>
</evidence>
<dbReference type="PANTHER" id="PTHR23402:SF1">
    <property type="entry name" value="PYROGLUTAMYL-PEPTIDASE I"/>
    <property type="match status" value="1"/>
</dbReference>
<dbReference type="InterPro" id="IPR033694">
    <property type="entry name" value="PGPEP1_Cys_AS"/>
</dbReference>
<dbReference type="PRINTS" id="PR00706">
    <property type="entry name" value="PYROGLUPTASE"/>
</dbReference>
<keyword evidence="5" id="KW-0788">Thiol protease</keyword>
<evidence type="ECO:0000256" key="4">
    <source>
        <dbReference type="ARBA" id="ARBA00022801"/>
    </source>
</evidence>
<comment type="similarity">
    <text evidence="1">Belongs to the peptidase C15 family.</text>
</comment>
<dbReference type="InterPro" id="IPR036440">
    <property type="entry name" value="Peptidase_C15-like_sf"/>
</dbReference>
<dbReference type="PIRSF" id="PIRSF015592">
    <property type="entry name" value="Prld-crbxl_pptds"/>
    <property type="match status" value="1"/>
</dbReference>
<organism evidence="7 8">
    <name type="scientific">Cuniculiplasma divulgatum</name>
    <dbReference type="NCBI Taxonomy" id="1673428"/>
    <lineage>
        <taxon>Archaea</taxon>
        <taxon>Methanobacteriati</taxon>
        <taxon>Thermoplasmatota</taxon>
        <taxon>Thermoplasmata</taxon>
        <taxon>Thermoplasmatales</taxon>
        <taxon>Cuniculiplasmataceae</taxon>
        <taxon>Cuniculiplasma</taxon>
    </lineage>
</organism>
<dbReference type="GO" id="GO:0005829">
    <property type="term" value="C:cytosol"/>
    <property type="evidence" value="ECO:0007669"/>
    <property type="project" value="InterPro"/>
</dbReference>
<evidence type="ECO:0000313" key="8">
    <source>
        <dbReference type="Proteomes" id="UP000195607"/>
    </source>
</evidence>
<gene>
    <name evidence="7" type="ORF">CSP5_0241</name>
</gene>
<proteinExistence type="inferred from homology"/>
<dbReference type="RefSeq" id="WP_148689485.1">
    <property type="nucleotide sequence ID" value="NZ_LT671858.1"/>
</dbReference>
<accession>A0A1N5SIC3</accession>
<evidence type="ECO:0000256" key="5">
    <source>
        <dbReference type="ARBA" id="ARBA00022807"/>
    </source>
</evidence>
<evidence type="ECO:0000256" key="2">
    <source>
        <dbReference type="ARBA" id="ARBA00022490"/>
    </source>
</evidence>
<comment type="catalytic activity">
    <reaction evidence="6">
        <text>Release of an N-terminal pyroglutamyl group from a polypeptide, the second amino acid generally not being Pro.</text>
        <dbReference type="EC" id="3.4.19.3"/>
    </reaction>
</comment>
<dbReference type="GO" id="GO:0006508">
    <property type="term" value="P:proteolysis"/>
    <property type="evidence" value="ECO:0007669"/>
    <property type="project" value="UniProtKB-KW"/>
</dbReference>
<dbReference type="GeneID" id="41587544"/>
<feature type="active site" evidence="6">
    <location>
        <position position="144"/>
    </location>
</feature>
<keyword evidence="3" id="KW-0645">Protease</keyword>
<evidence type="ECO:0000256" key="3">
    <source>
        <dbReference type="ARBA" id="ARBA00022670"/>
    </source>
</evidence>
<dbReference type="GO" id="GO:0016920">
    <property type="term" value="F:pyroglutamyl-peptidase activity"/>
    <property type="evidence" value="ECO:0007669"/>
    <property type="project" value="UniProtKB-EC"/>
</dbReference>
<dbReference type="PANTHER" id="PTHR23402">
    <property type="entry name" value="PROTEASE FAMILY C15 PYROGLUTAMYL-PEPTIDASE I-RELATED"/>
    <property type="match status" value="1"/>
</dbReference>
<dbReference type="EMBL" id="LT671858">
    <property type="protein sequence ID" value="SIM35803.1"/>
    <property type="molecule type" value="Genomic_DNA"/>
</dbReference>
<dbReference type="EC" id="3.4.19.3" evidence="6"/>
<dbReference type="SUPFAM" id="SSF53182">
    <property type="entry name" value="Pyrrolidone carboxyl peptidase (pyroglutamate aminopeptidase)"/>
    <property type="match status" value="1"/>
</dbReference>
<reference evidence="7 8" key="1">
    <citation type="submission" date="2016-04" db="EMBL/GenBank/DDBJ databases">
        <authorList>
            <person name="Evans L.H."/>
            <person name="Alamgir A."/>
            <person name="Owens N."/>
            <person name="Weber N.D."/>
            <person name="Virtaneva K."/>
            <person name="Barbian K."/>
            <person name="Babar A."/>
            <person name="Rosenke K."/>
        </authorList>
    </citation>
    <scope>NUCLEOTIDE SEQUENCE [LARGE SCALE GENOMIC DNA]</scope>
    <source>
        <strain evidence="8">S5(T) (JCM 30642 \VKM B-2941)</strain>
    </source>
</reference>
<dbReference type="Proteomes" id="UP000195607">
    <property type="component" value="Chromosome I"/>
</dbReference>